<protein>
    <submittedName>
        <fullName evidence="1">Uncharacterized protein</fullName>
    </submittedName>
</protein>
<dbReference type="EMBL" id="AZGR01000050">
    <property type="protein sequence ID" value="ETA87503.1"/>
    <property type="molecule type" value="Genomic_DNA"/>
</dbReference>
<organism evidence="1 2">
    <name type="scientific">Salmonella enterica subsp. enterica serovar Cubana str. 76814</name>
    <dbReference type="NCBI Taxonomy" id="1192560"/>
    <lineage>
        <taxon>Bacteria</taxon>
        <taxon>Pseudomonadati</taxon>
        <taxon>Pseudomonadota</taxon>
        <taxon>Gammaproteobacteria</taxon>
        <taxon>Enterobacterales</taxon>
        <taxon>Enterobacteriaceae</taxon>
        <taxon>Salmonella</taxon>
    </lineage>
</organism>
<evidence type="ECO:0000313" key="1">
    <source>
        <dbReference type="EMBL" id="ETA87503.1"/>
    </source>
</evidence>
<dbReference type="AlphaFoldDB" id="V7INM2"/>
<comment type="caution">
    <text evidence="1">The sequence shown here is derived from an EMBL/GenBank/DDBJ whole genome shotgun (WGS) entry which is preliminary data.</text>
</comment>
<proteinExistence type="predicted"/>
<dbReference type="HOGENOM" id="CLU_1989247_0_0_6"/>
<accession>V7INM2</accession>
<sequence length="153" mass="17050">MLYELSTGEKVGGREYIERFTASFKGRVMDKIIADYVDKFSSFSDSISETIGSVNEYWIPDESPLIMLFSQIGKSLVAIFSELDCVKKELFFKYIEDGMASDNDELATAIATGLVEAIVTSTDANQHLWGEIEGLLGVKSKEHALAWRNFGKS</sequence>
<gene>
    <name evidence="1" type="ORF">A628_02438</name>
</gene>
<evidence type="ECO:0000313" key="2">
    <source>
        <dbReference type="Proteomes" id="UP000018534"/>
    </source>
</evidence>
<dbReference type="Proteomes" id="UP000018534">
    <property type="component" value="Unassembled WGS sequence"/>
</dbReference>
<reference evidence="1 2" key="1">
    <citation type="journal article" date="2014" name="Genome Announc.">
        <title>Whole-Genome Sequencing of Salmonella enterica subsp. enterica Serovar Cubana Strains Isolated from Agricultural Sources.</title>
        <authorList>
            <person name="Benahmed F.H."/>
            <person name="Gopinath G.R."/>
            <person name="Wang H."/>
            <person name="Jean-Gilles Beaubrun J."/>
            <person name="Grim C."/>
            <person name="Cheng C.M."/>
            <person name="McClelland M."/>
            <person name="Ayers S."/>
            <person name="Abbott J."/>
            <person name="Desai P."/>
            <person name="Frye J.G."/>
            <person name="Weinstock G."/>
            <person name="Hammack T.S."/>
            <person name="Hanes D.E."/>
            <person name="Rasmussen M.A."/>
            <person name="Davidson M.K."/>
        </authorList>
    </citation>
    <scope>NUCLEOTIDE SEQUENCE [LARGE SCALE GENOMIC DNA]</scope>
    <source>
        <strain evidence="1">76814</strain>
    </source>
</reference>
<name>V7INM2_SALET</name>